<dbReference type="InterPro" id="IPR050595">
    <property type="entry name" value="Bact_response_regulator"/>
</dbReference>
<dbReference type="PIRSF" id="PIRSF036382">
    <property type="entry name" value="RR_antiterm"/>
    <property type="match status" value="1"/>
</dbReference>
<keyword evidence="5" id="KW-0804">Transcription</keyword>
<dbReference type="EMBL" id="BKAR01000002">
    <property type="protein sequence ID" value="GEP83676.1"/>
    <property type="molecule type" value="Genomic_DNA"/>
</dbReference>
<dbReference type="Pfam" id="PF00072">
    <property type="entry name" value="Response_reg"/>
    <property type="match status" value="1"/>
</dbReference>
<sequence length="196" mass="21747">MIGGVAKLKKIIVAEDDSIVRLDIVETLKEAGYDVASAVGNGEKAIELNETEKPDLIIMDIKMPKLNGLKASKIISQRHNVPILIVSAFSQSEYIEQAKDANIVGYIIKPISESQLLTAVEIALAQSVKMSALRQESHEAKEEVENRKLIEKAKGLLMTEMKLDEEAAYQKLRKLSMNHHISMEKVAAKVIKQLTK</sequence>
<keyword evidence="2" id="KW-0902">Two-component regulatory system</keyword>
<dbReference type="InterPro" id="IPR008327">
    <property type="entry name" value="Sig_transdc_resp-reg_antiterm"/>
</dbReference>
<keyword evidence="3" id="KW-0805">Transcription regulation</keyword>
<evidence type="ECO:0000256" key="3">
    <source>
        <dbReference type="ARBA" id="ARBA00023015"/>
    </source>
</evidence>
<dbReference type="GO" id="GO:0003677">
    <property type="term" value="F:DNA binding"/>
    <property type="evidence" value="ECO:0007669"/>
    <property type="project" value="UniProtKB-KW"/>
</dbReference>
<evidence type="ECO:0000256" key="5">
    <source>
        <dbReference type="ARBA" id="ARBA00023163"/>
    </source>
</evidence>
<comment type="caution">
    <text evidence="6">The sequence shown here is derived from an EMBL/GenBank/DDBJ whole genome shotgun (WGS) entry which is preliminary data.</text>
</comment>
<keyword evidence="1" id="KW-0597">Phosphoprotein</keyword>
<protein>
    <submittedName>
        <fullName evidence="6">Transcriptional regulator</fullName>
    </submittedName>
</protein>
<keyword evidence="4" id="KW-0238">DNA-binding</keyword>
<evidence type="ECO:0000256" key="1">
    <source>
        <dbReference type="ARBA" id="ARBA00022553"/>
    </source>
</evidence>
<dbReference type="SUPFAM" id="SSF52172">
    <property type="entry name" value="CheY-like"/>
    <property type="match status" value="1"/>
</dbReference>
<proteinExistence type="predicted"/>
<dbReference type="InterPro" id="IPR005561">
    <property type="entry name" value="ANTAR"/>
</dbReference>
<accession>A0A239TEM5</accession>
<organism evidence="6 7">
    <name type="scientific">Staphylococcus piscifermentans</name>
    <dbReference type="NCBI Taxonomy" id="70258"/>
    <lineage>
        <taxon>Bacteria</taxon>
        <taxon>Bacillati</taxon>
        <taxon>Bacillota</taxon>
        <taxon>Bacilli</taxon>
        <taxon>Bacillales</taxon>
        <taxon>Staphylococcaceae</taxon>
        <taxon>Staphylococcus</taxon>
    </lineage>
</organism>
<keyword evidence="7" id="KW-1185">Reference proteome</keyword>
<dbReference type="PANTHER" id="PTHR44591:SF3">
    <property type="entry name" value="RESPONSE REGULATORY DOMAIN-CONTAINING PROTEIN"/>
    <property type="match status" value="1"/>
</dbReference>
<dbReference type="InterPro" id="IPR001789">
    <property type="entry name" value="Sig_transdc_resp-reg_receiver"/>
</dbReference>
<dbReference type="Pfam" id="PF03861">
    <property type="entry name" value="ANTAR"/>
    <property type="match status" value="1"/>
</dbReference>
<dbReference type="AlphaFoldDB" id="A0A239TEM5"/>
<dbReference type="SMART" id="SM00448">
    <property type="entry name" value="REC"/>
    <property type="match status" value="1"/>
</dbReference>
<dbReference type="InterPro" id="IPR011006">
    <property type="entry name" value="CheY-like_superfamily"/>
</dbReference>
<dbReference type="OrthoDB" id="9780153at2"/>
<dbReference type="GO" id="GO:0003723">
    <property type="term" value="F:RNA binding"/>
    <property type="evidence" value="ECO:0007669"/>
    <property type="project" value="InterPro"/>
</dbReference>
<dbReference type="GO" id="GO:0000160">
    <property type="term" value="P:phosphorelay signal transduction system"/>
    <property type="evidence" value="ECO:0007669"/>
    <property type="project" value="UniProtKB-KW"/>
</dbReference>
<gene>
    <name evidence="6" type="ORF">SPI02_02610</name>
</gene>
<evidence type="ECO:0000313" key="6">
    <source>
        <dbReference type="EMBL" id="GEP83676.1"/>
    </source>
</evidence>
<dbReference type="Gene3D" id="3.40.50.2300">
    <property type="match status" value="1"/>
</dbReference>
<evidence type="ECO:0000313" key="7">
    <source>
        <dbReference type="Proteomes" id="UP000321736"/>
    </source>
</evidence>
<dbReference type="PROSITE" id="PS50110">
    <property type="entry name" value="RESPONSE_REGULATORY"/>
    <property type="match status" value="1"/>
</dbReference>
<evidence type="ECO:0000256" key="4">
    <source>
        <dbReference type="ARBA" id="ARBA00023125"/>
    </source>
</evidence>
<name>A0A239TEM5_9STAP</name>
<evidence type="ECO:0000256" key="2">
    <source>
        <dbReference type="ARBA" id="ARBA00023012"/>
    </source>
</evidence>
<reference evidence="6 7" key="1">
    <citation type="submission" date="2019-07" db="EMBL/GenBank/DDBJ databases">
        <title>Whole genome shotgun sequence of Staphylococcus piscifermentans NBRC 109625.</title>
        <authorList>
            <person name="Hosoyama A."/>
            <person name="Uohara A."/>
            <person name="Ohji S."/>
            <person name="Ichikawa N."/>
        </authorList>
    </citation>
    <scope>NUCLEOTIDE SEQUENCE [LARGE SCALE GENOMIC DNA]</scope>
    <source>
        <strain evidence="6 7">NBRC 109625</strain>
    </source>
</reference>
<dbReference type="PANTHER" id="PTHR44591">
    <property type="entry name" value="STRESS RESPONSE REGULATOR PROTEIN 1"/>
    <property type="match status" value="1"/>
</dbReference>
<dbReference type="SMART" id="SM01012">
    <property type="entry name" value="ANTAR"/>
    <property type="match status" value="1"/>
</dbReference>
<dbReference type="PROSITE" id="PS50921">
    <property type="entry name" value="ANTAR"/>
    <property type="match status" value="1"/>
</dbReference>
<dbReference type="Proteomes" id="UP000321736">
    <property type="component" value="Unassembled WGS sequence"/>
</dbReference>
<dbReference type="Gene3D" id="1.10.10.10">
    <property type="entry name" value="Winged helix-like DNA-binding domain superfamily/Winged helix DNA-binding domain"/>
    <property type="match status" value="1"/>
</dbReference>
<dbReference type="InterPro" id="IPR036388">
    <property type="entry name" value="WH-like_DNA-bd_sf"/>
</dbReference>